<evidence type="ECO:0000256" key="2">
    <source>
        <dbReference type="ARBA" id="ARBA00022763"/>
    </source>
</evidence>
<dbReference type="InterPro" id="IPR006197">
    <property type="entry name" value="Peptidase_S24_LexA"/>
</dbReference>
<dbReference type="GO" id="GO:0006281">
    <property type="term" value="P:DNA repair"/>
    <property type="evidence" value="ECO:0007669"/>
    <property type="project" value="UniProtKB-KW"/>
</dbReference>
<dbReference type="PANTHER" id="PTHR40661:SF1">
    <property type="entry name" value="HTH CRO_C1-TYPE DOMAIN-CONTAINING PROTEIN"/>
    <property type="match status" value="1"/>
</dbReference>
<keyword evidence="6" id="KW-0238">DNA-binding</keyword>
<dbReference type="GO" id="GO:0006355">
    <property type="term" value="P:regulation of DNA-templated transcription"/>
    <property type="evidence" value="ECO:0007669"/>
    <property type="project" value="InterPro"/>
</dbReference>
<evidence type="ECO:0000256" key="5">
    <source>
        <dbReference type="ARBA" id="ARBA00023015"/>
    </source>
</evidence>
<proteinExistence type="inferred from homology"/>
<dbReference type="GO" id="GO:0016787">
    <property type="term" value="F:hydrolase activity"/>
    <property type="evidence" value="ECO:0007669"/>
    <property type="project" value="UniProtKB-KW"/>
</dbReference>
<dbReference type="PANTHER" id="PTHR40661">
    <property type="match status" value="1"/>
</dbReference>
<evidence type="ECO:0000313" key="11">
    <source>
        <dbReference type="EMBL" id="DAD90928.1"/>
    </source>
</evidence>
<dbReference type="GO" id="GO:0003677">
    <property type="term" value="F:DNA binding"/>
    <property type="evidence" value="ECO:0007669"/>
    <property type="project" value="UniProtKB-KW"/>
</dbReference>
<evidence type="ECO:0000256" key="8">
    <source>
        <dbReference type="ARBA" id="ARBA00023204"/>
    </source>
</evidence>
<dbReference type="CDD" id="cd06529">
    <property type="entry name" value="S24_LexA-like"/>
    <property type="match status" value="1"/>
</dbReference>
<evidence type="ECO:0000256" key="9">
    <source>
        <dbReference type="ARBA" id="ARBA00023236"/>
    </source>
</evidence>
<dbReference type="InterPro" id="IPR015927">
    <property type="entry name" value="Peptidase_S24_S26A/B/C"/>
</dbReference>
<dbReference type="Gene3D" id="2.10.109.10">
    <property type="entry name" value="Umud Fragment, subunit A"/>
    <property type="match status" value="1"/>
</dbReference>
<dbReference type="Pfam" id="PF01381">
    <property type="entry name" value="HTH_3"/>
    <property type="match status" value="1"/>
</dbReference>
<dbReference type="SMART" id="SM00530">
    <property type="entry name" value="HTH_XRE"/>
    <property type="match status" value="1"/>
</dbReference>
<evidence type="ECO:0000256" key="7">
    <source>
        <dbReference type="ARBA" id="ARBA00023163"/>
    </source>
</evidence>
<dbReference type="GO" id="GO:0009432">
    <property type="term" value="P:SOS response"/>
    <property type="evidence" value="ECO:0007669"/>
    <property type="project" value="UniProtKB-KW"/>
</dbReference>
<keyword evidence="9" id="KW-0742">SOS response</keyword>
<keyword evidence="2" id="KW-0227">DNA damage</keyword>
<dbReference type="PROSITE" id="PS50943">
    <property type="entry name" value="HTH_CROC1"/>
    <property type="match status" value="1"/>
</dbReference>
<dbReference type="InterPro" id="IPR036286">
    <property type="entry name" value="LexA/Signal_pep-like_sf"/>
</dbReference>
<keyword evidence="3" id="KW-0378">Hydrolase</keyword>
<dbReference type="InterPro" id="IPR010982">
    <property type="entry name" value="Lambda_DNA-bd_dom_sf"/>
</dbReference>
<keyword evidence="5" id="KW-0805">Transcription regulation</keyword>
<evidence type="ECO:0000256" key="3">
    <source>
        <dbReference type="ARBA" id="ARBA00022801"/>
    </source>
</evidence>
<evidence type="ECO:0000256" key="4">
    <source>
        <dbReference type="ARBA" id="ARBA00022813"/>
    </source>
</evidence>
<dbReference type="PRINTS" id="PR00726">
    <property type="entry name" value="LEXASERPTASE"/>
</dbReference>
<dbReference type="Pfam" id="PF00717">
    <property type="entry name" value="Peptidase_S24"/>
    <property type="match status" value="1"/>
</dbReference>
<name>A0A8S5N9I6_9CAUD</name>
<protein>
    <submittedName>
        <fullName evidence="11">Repressor protein CI</fullName>
    </submittedName>
</protein>
<dbReference type="InterPro" id="IPR039418">
    <property type="entry name" value="LexA-like"/>
</dbReference>
<comment type="similarity">
    <text evidence="1">Belongs to the peptidase S24 family.</text>
</comment>
<feature type="domain" description="HTH cro/C1-type" evidence="10">
    <location>
        <begin position="9"/>
        <end position="63"/>
    </location>
</feature>
<evidence type="ECO:0000259" key="10">
    <source>
        <dbReference type="PROSITE" id="PS50943"/>
    </source>
</evidence>
<dbReference type="CDD" id="cd00093">
    <property type="entry name" value="HTH_XRE"/>
    <property type="match status" value="1"/>
</dbReference>
<organism evidence="11">
    <name type="scientific">Siphoviridae sp. ctkBO7</name>
    <dbReference type="NCBI Taxonomy" id="2826441"/>
    <lineage>
        <taxon>Viruses</taxon>
        <taxon>Duplodnaviria</taxon>
        <taxon>Heunggongvirae</taxon>
        <taxon>Uroviricota</taxon>
        <taxon>Caudoviricetes</taxon>
    </lineage>
</organism>
<keyword evidence="4" id="KW-0068">Autocatalytic cleavage</keyword>
<dbReference type="EMBL" id="BK015098">
    <property type="protein sequence ID" value="DAD90928.1"/>
    <property type="molecule type" value="Genomic_DNA"/>
</dbReference>
<dbReference type="Gene3D" id="1.10.260.40">
    <property type="entry name" value="lambda repressor-like DNA-binding domains"/>
    <property type="match status" value="1"/>
</dbReference>
<dbReference type="SUPFAM" id="SSF51306">
    <property type="entry name" value="LexA/Signal peptidase"/>
    <property type="match status" value="1"/>
</dbReference>
<keyword evidence="7" id="KW-0804">Transcription</keyword>
<dbReference type="SUPFAM" id="SSF47413">
    <property type="entry name" value="lambda repressor-like DNA-binding domains"/>
    <property type="match status" value="1"/>
</dbReference>
<evidence type="ECO:0000256" key="1">
    <source>
        <dbReference type="ARBA" id="ARBA00007484"/>
    </source>
</evidence>
<sequence length="215" mass="23845">MTSNTAERLKHLMSLRNLRQADLVERTGIGKSAISQYVAGKVLPKQDKLYLLATAFNVSPAWLMGYDVPMEWAPNRPELPEEAFKPNLKRVPMLGYAAAGQPLENLDGQDTYYVETGSDQNVDFCITVRGDSMINAGINDGDIVFVRSQPEVPNGKIACVEIDNERVCIKRFYRTASGVMLVSENPKYAPLQFDDSSCGNLRILGLAVLKQCEII</sequence>
<keyword evidence="8" id="KW-0234">DNA repair</keyword>
<reference evidence="11" key="1">
    <citation type="journal article" date="2021" name="Proc. Natl. Acad. Sci. U.S.A.">
        <title>A Catalog of Tens of Thousands of Viruses from Human Metagenomes Reveals Hidden Associations with Chronic Diseases.</title>
        <authorList>
            <person name="Tisza M.J."/>
            <person name="Buck C.B."/>
        </authorList>
    </citation>
    <scope>NUCLEOTIDE SEQUENCE</scope>
    <source>
        <strain evidence="11">CtkBO7</strain>
    </source>
</reference>
<accession>A0A8S5N9I6</accession>
<dbReference type="InterPro" id="IPR001387">
    <property type="entry name" value="Cro/C1-type_HTH"/>
</dbReference>
<evidence type="ECO:0000256" key="6">
    <source>
        <dbReference type="ARBA" id="ARBA00023125"/>
    </source>
</evidence>